<name>A0A3G4ZU34_9VIRU</name>
<feature type="transmembrane region" description="Helical" evidence="1">
    <location>
        <begin position="37"/>
        <end position="58"/>
    </location>
</feature>
<accession>A0A3G4ZU34</accession>
<proteinExistence type="predicted"/>
<feature type="transmembrane region" description="Helical" evidence="1">
    <location>
        <begin position="7"/>
        <end position="25"/>
    </location>
</feature>
<organism evidence="2">
    <name type="scientific">Edafosvirus sp</name>
    <dbReference type="NCBI Taxonomy" id="2487765"/>
    <lineage>
        <taxon>Viruses</taxon>
        <taxon>Varidnaviria</taxon>
        <taxon>Bamfordvirae</taxon>
        <taxon>Nucleocytoviricota</taxon>
        <taxon>Megaviricetes</taxon>
        <taxon>Imitervirales</taxon>
        <taxon>Mimiviridae</taxon>
        <taxon>Klosneuvirinae</taxon>
    </lineage>
</organism>
<feature type="transmembrane region" description="Helical" evidence="1">
    <location>
        <begin position="70"/>
        <end position="88"/>
    </location>
</feature>
<dbReference type="EMBL" id="MK072077">
    <property type="protein sequence ID" value="AYV78405.1"/>
    <property type="molecule type" value="Genomic_DNA"/>
</dbReference>
<sequence length="136" mass="15576">MGFLYDALFAIPIAIIYDVLCYKIADVSFKDLPYKDKFQNTLTFLFVAGLIAIIIGQTLFKTNSNYKNPILQKGFVLGGILLIIYTILMNWDKMTDENKLLIIVIIFGMLLWWVAGSHVIEKEGKKKKKKVNHNTN</sequence>
<keyword evidence="1" id="KW-0472">Membrane</keyword>
<feature type="transmembrane region" description="Helical" evidence="1">
    <location>
        <begin position="100"/>
        <end position="120"/>
    </location>
</feature>
<keyword evidence="1" id="KW-1133">Transmembrane helix</keyword>
<reference evidence="2" key="1">
    <citation type="submission" date="2018-10" db="EMBL/GenBank/DDBJ databases">
        <title>Hidden diversity of soil giant viruses.</title>
        <authorList>
            <person name="Schulz F."/>
            <person name="Alteio L."/>
            <person name="Goudeau D."/>
            <person name="Ryan E.M."/>
            <person name="Malmstrom R.R."/>
            <person name="Blanchard J."/>
            <person name="Woyke T."/>
        </authorList>
    </citation>
    <scope>NUCLEOTIDE SEQUENCE</scope>
    <source>
        <strain evidence="2">EDV1</strain>
    </source>
</reference>
<protein>
    <submittedName>
        <fullName evidence="2">Uncharacterized protein</fullName>
    </submittedName>
</protein>
<evidence type="ECO:0000256" key="1">
    <source>
        <dbReference type="SAM" id="Phobius"/>
    </source>
</evidence>
<keyword evidence="1" id="KW-0812">Transmembrane</keyword>
<evidence type="ECO:0000313" key="2">
    <source>
        <dbReference type="EMBL" id="AYV78405.1"/>
    </source>
</evidence>
<gene>
    <name evidence="2" type="ORF">Edafosvirus12_4</name>
</gene>